<organism evidence="2 3">
    <name type="scientific">Rufibacter radiotolerans</name>
    <dbReference type="NCBI Taxonomy" id="1379910"/>
    <lineage>
        <taxon>Bacteria</taxon>
        <taxon>Pseudomonadati</taxon>
        <taxon>Bacteroidota</taxon>
        <taxon>Cytophagia</taxon>
        <taxon>Cytophagales</taxon>
        <taxon>Hymenobacteraceae</taxon>
        <taxon>Rufibacter</taxon>
    </lineage>
</organism>
<gene>
    <name evidence="2" type="ORF">TH63_17930</name>
</gene>
<evidence type="ECO:0008006" key="4">
    <source>
        <dbReference type="Google" id="ProtNLM"/>
    </source>
</evidence>
<proteinExistence type="predicted"/>
<dbReference type="RefSeq" id="WP_048922154.1">
    <property type="nucleotide sequence ID" value="NZ_CP010777.1"/>
</dbReference>
<feature type="signal peptide" evidence="1">
    <location>
        <begin position="1"/>
        <end position="19"/>
    </location>
</feature>
<evidence type="ECO:0000256" key="1">
    <source>
        <dbReference type="SAM" id="SignalP"/>
    </source>
</evidence>
<dbReference type="Proteomes" id="UP000036458">
    <property type="component" value="Chromosome"/>
</dbReference>
<dbReference type="PATRIC" id="fig|1379910.4.peg.3908"/>
<sequence length="143" mass="16837">MRTTFTFLFFFLLTISANAQNKFLKDRAQTEQLSKKVAELFNSNKISESFQELSSYWPIPENELEGLEEKTIKYLNLLNERFGEPIGALKVRTESISDIALKETYLVRYQNSAIRLIFTYYKNSNGWIVNAFKWDDSFTDEFK</sequence>
<keyword evidence="3" id="KW-1185">Reference proteome</keyword>
<dbReference type="AlphaFoldDB" id="A0A0H4VP65"/>
<evidence type="ECO:0000313" key="3">
    <source>
        <dbReference type="Proteomes" id="UP000036458"/>
    </source>
</evidence>
<evidence type="ECO:0000313" key="2">
    <source>
        <dbReference type="EMBL" id="AKQ47093.1"/>
    </source>
</evidence>
<name>A0A0H4VP65_9BACT</name>
<keyword evidence="1" id="KW-0732">Signal</keyword>
<accession>A0A0H4VP65</accession>
<reference evidence="2 3" key="1">
    <citation type="submission" date="2015-01" db="EMBL/GenBank/DDBJ databases">
        <title>Rufibacter sp./DG31D/ whole genome sequencing.</title>
        <authorList>
            <person name="Kim M.K."/>
            <person name="Srinivasan S."/>
            <person name="Lee J.-J."/>
        </authorList>
    </citation>
    <scope>NUCLEOTIDE SEQUENCE [LARGE SCALE GENOMIC DNA]</scope>
    <source>
        <strain evidence="2 3">DG31D</strain>
    </source>
</reference>
<protein>
    <recommendedName>
        <fullName evidence="4">Lumazine-binding</fullName>
    </recommendedName>
</protein>
<dbReference type="STRING" id="1379910.TH63_17930"/>
<dbReference type="OrthoDB" id="1367364at2"/>
<feature type="chain" id="PRO_5005212044" description="Lumazine-binding" evidence="1">
    <location>
        <begin position="20"/>
        <end position="143"/>
    </location>
</feature>
<dbReference type="EMBL" id="CP010777">
    <property type="protein sequence ID" value="AKQ47093.1"/>
    <property type="molecule type" value="Genomic_DNA"/>
</dbReference>
<dbReference type="KEGG" id="ruf:TH63_17930"/>